<name>A0A2I7REH1_9CAUD</name>
<accession>A0A2I7REH1</accession>
<protein>
    <submittedName>
        <fullName evidence="1">Terminase large subunit</fullName>
    </submittedName>
</protein>
<keyword evidence="2" id="KW-1185">Reference proteome</keyword>
<dbReference type="Gene3D" id="3.40.50.300">
    <property type="entry name" value="P-loop containing nucleotide triphosphate hydrolases"/>
    <property type="match status" value="1"/>
</dbReference>
<proteinExistence type="predicted"/>
<dbReference type="InterPro" id="IPR027417">
    <property type="entry name" value="P-loop_NTPase"/>
</dbReference>
<dbReference type="EMBL" id="MG592536">
    <property type="protein sequence ID" value="AUR92033.1"/>
    <property type="molecule type" value="Genomic_DNA"/>
</dbReference>
<evidence type="ECO:0000313" key="2">
    <source>
        <dbReference type="Proteomes" id="UP000267376"/>
    </source>
</evidence>
<gene>
    <name evidence="1" type="ORF">NVP1169O_05</name>
</gene>
<sequence>MNYLEYRAKLNHMGLTTVDEYLDNVDYSEGFVRGYSPSDFSIKYLHLCALINESIGLETDPTPISHFIILDSLIYGRRGTTSLCSRGQGKTTLIPMRMPWFMAVFNEMPRIPNFNFMLYISDSIDNGVKTLKRGLWDTYESSALLQELVPKYHNTEQEHIFENASGVKSYMNCFGILGGIRGQQRKGMRPQFAVLDDIMSDKTGNSVAALEQMNEVIYSGVLPALDPDVGKLLFQGTPFDNKDPIYSAIESGAWDVNVFPIAEEFPVAKEDFKGAWPERFTHQNLSEIFELAEKSGRGKASQREYMLRLISDADKLVHMHELLDYSRATLLKNLDNYLILITTDFATSEKDKADPSVVCVWAVDWLGNKYLVDGYRKRQDMAKNVASLFHFVQVWNPYSVGIEVTGQQQGFISLIRKEMLRNNVHFNIARDPKTKELGIRPLSDKFARFNMYSLQMLKQGKIYFPEELADTPLVISMKAEITSVTDEGIKSKNDDCLDNIAMLGAMPKALPSKPSLAYTTVDTANMMTIPQGGGRARYAVKR</sequence>
<dbReference type="Gene3D" id="3.30.420.240">
    <property type="match status" value="1"/>
</dbReference>
<evidence type="ECO:0000313" key="1">
    <source>
        <dbReference type="EMBL" id="AUR92033.1"/>
    </source>
</evidence>
<reference evidence="1 2" key="1">
    <citation type="submission" date="2017-11" db="EMBL/GenBank/DDBJ databases">
        <title>A major lineage of nontailed dsDNA viruses as unrecognized killers of marine bacteria.</title>
        <authorList>
            <person name="Kauffman K.M."/>
            <person name="Hussain F.A."/>
            <person name="Yang J."/>
            <person name="Arevalo P."/>
            <person name="Brown J.M."/>
            <person name="Chang W.K."/>
            <person name="VanInsberghe D."/>
            <person name="Elsherbini J."/>
            <person name="Cutler M.B."/>
            <person name="Kelly L."/>
            <person name="Polz M.F."/>
        </authorList>
    </citation>
    <scope>NUCLEOTIDE SEQUENCE [LARGE SCALE GENOMIC DNA]</scope>
</reference>
<organism evidence="1 2">
    <name type="scientific">Vibrio phage 1.169.O._10N.261.52.B1</name>
    <dbReference type="NCBI Taxonomy" id="1881213"/>
    <lineage>
        <taxon>Viruses</taxon>
        <taxon>Duplodnaviria</taxon>
        <taxon>Heunggongvirae</taxon>
        <taxon>Uroviricota</taxon>
        <taxon>Caudoviricetes</taxon>
        <taxon>Schitoviridae</taxon>
        <taxon>Mukerjeevirus</taxon>
        <taxon>Mukerjeevirus mv52B1</taxon>
    </lineage>
</organism>
<dbReference type="Proteomes" id="UP000267376">
    <property type="component" value="Segment"/>
</dbReference>